<protein>
    <submittedName>
        <fullName evidence="2">Uncharacterized protein</fullName>
    </submittedName>
</protein>
<dbReference type="Proteomes" id="UP000608420">
    <property type="component" value="Unassembled WGS sequence"/>
</dbReference>
<accession>A0ABQ1W8N2</accession>
<comment type="caution">
    <text evidence="2">The sequence shown here is derived from an EMBL/GenBank/DDBJ whole genome shotgun (WGS) entry which is preliminary data.</text>
</comment>
<proteinExistence type="predicted"/>
<evidence type="ECO:0000256" key="1">
    <source>
        <dbReference type="SAM" id="MobiDB-lite"/>
    </source>
</evidence>
<feature type="region of interest" description="Disordered" evidence="1">
    <location>
        <begin position="40"/>
        <end position="64"/>
    </location>
</feature>
<keyword evidence="3" id="KW-1185">Reference proteome</keyword>
<dbReference type="EMBL" id="BMIW01000066">
    <property type="protein sequence ID" value="GGG20090.1"/>
    <property type="molecule type" value="Genomic_DNA"/>
</dbReference>
<name>A0ABQ1W8N2_9BACL</name>
<evidence type="ECO:0000313" key="3">
    <source>
        <dbReference type="Proteomes" id="UP000608420"/>
    </source>
</evidence>
<gene>
    <name evidence="2" type="ORF">GCM10010913_47860</name>
</gene>
<evidence type="ECO:0000313" key="2">
    <source>
        <dbReference type="EMBL" id="GGG20090.1"/>
    </source>
</evidence>
<organism evidence="2 3">
    <name type="scientific">Paenibacillus aceti</name>
    <dbReference type="NCBI Taxonomy" id="1820010"/>
    <lineage>
        <taxon>Bacteria</taxon>
        <taxon>Bacillati</taxon>
        <taxon>Bacillota</taxon>
        <taxon>Bacilli</taxon>
        <taxon>Bacillales</taxon>
        <taxon>Paenibacillaceae</taxon>
        <taxon>Paenibacillus</taxon>
    </lineage>
</organism>
<reference evidence="3" key="1">
    <citation type="journal article" date="2019" name="Int. J. Syst. Evol. Microbiol.">
        <title>The Global Catalogue of Microorganisms (GCM) 10K type strain sequencing project: providing services to taxonomists for standard genome sequencing and annotation.</title>
        <authorList>
            <consortium name="The Broad Institute Genomics Platform"/>
            <consortium name="The Broad Institute Genome Sequencing Center for Infectious Disease"/>
            <person name="Wu L."/>
            <person name="Ma J."/>
        </authorList>
    </citation>
    <scope>NUCLEOTIDE SEQUENCE [LARGE SCALE GENOMIC DNA]</scope>
    <source>
        <strain evidence="3">CGMCC 1.15420</strain>
    </source>
</reference>
<sequence length="64" mass="7867">MQFYLTIRMYVPIYYNRLYEVGKDLDYTLYDLFPFKKADRDTSTNECEQNHDKYGPHDFIDRQA</sequence>